<dbReference type="AlphaFoldDB" id="A0A1X1BRB7"/>
<dbReference type="RefSeq" id="WP_065647771.1">
    <property type="nucleotide sequence ID" value="NZ_MLFN01000090.1"/>
</dbReference>
<reference evidence="2 3" key="1">
    <citation type="journal article" date="2017" name="Antonie Van Leeuwenhoek">
        <title>Phylogenomic resolution of the bacterial genus Pantoea and its relationship with Erwinia and Tatumella.</title>
        <authorList>
            <person name="Palmer M."/>
            <person name="Steenkamp E.T."/>
            <person name="Coetzee M.P."/>
            <person name="Chan W.Y."/>
            <person name="van Zyl E."/>
            <person name="De Maayer P."/>
            <person name="Coutinho T.A."/>
            <person name="Blom J."/>
            <person name="Smits T.H."/>
            <person name="Duffy B."/>
            <person name="Venter S.N."/>
        </authorList>
    </citation>
    <scope>NUCLEOTIDE SEQUENCE [LARGE SCALE GENOMIC DNA]</scope>
    <source>
        <strain evidence="2 3">LMG 24534</strain>
    </source>
</reference>
<protein>
    <submittedName>
        <fullName evidence="2">Uncharacterized protein</fullName>
    </submittedName>
</protein>
<dbReference type="OrthoDB" id="6540476at2"/>
<accession>A0A1X1BRB7</accession>
<evidence type="ECO:0000313" key="2">
    <source>
        <dbReference type="EMBL" id="ORM50653.1"/>
    </source>
</evidence>
<evidence type="ECO:0000313" key="3">
    <source>
        <dbReference type="Proteomes" id="UP000193933"/>
    </source>
</evidence>
<sequence length="79" mass="8978">MAGRLHVVSKTEKQFLDDAVFAAERAKGKKLSGPEKKEVLRVAREQLLGQREAEAAKQARADERQAAEFTWSKPKPFRR</sequence>
<feature type="region of interest" description="Disordered" evidence="1">
    <location>
        <begin position="60"/>
        <end position="79"/>
    </location>
</feature>
<evidence type="ECO:0000256" key="1">
    <source>
        <dbReference type="SAM" id="MobiDB-lite"/>
    </source>
</evidence>
<dbReference type="EMBL" id="MLFN01000090">
    <property type="protein sequence ID" value="ORM50653.1"/>
    <property type="molecule type" value="Genomic_DNA"/>
</dbReference>
<organism evidence="2 3">
    <name type="scientific">Pantoea conspicua</name>
    <dbReference type="NCBI Taxonomy" id="472705"/>
    <lineage>
        <taxon>Bacteria</taxon>
        <taxon>Pseudomonadati</taxon>
        <taxon>Pseudomonadota</taxon>
        <taxon>Gammaproteobacteria</taxon>
        <taxon>Enterobacterales</taxon>
        <taxon>Erwiniaceae</taxon>
        <taxon>Pantoea</taxon>
    </lineage>
</organism>
<comment type="caution">
    <text evidence="2">The sequence shown here is derived from an EMBL/GenBank/DDBJ whole genome shotgun (WGS) entry which is preliminary data.</text>
</comment>
<name>A0A1X1BRB7_9GAMM</name>
<keyword evidence="3" id="KW-1185">Reference proteome</keyword>
<gene>
    <name evidence="2" type="ORF">HA41_18680</name>
</gene>
<dbReference type="Proteomes" id="UP000193933">
    <property type="component" value="Unassembled WGS sequence"/>
</dbReference>
<proteinExistence type="predicted"/>